<sequence length="38" mass="4379">MIMNLTTATTQDRIARRWILSLLLEQGLTSSLLFNLIM</sequence>
<dbReference type="AlphaFoldDB" id="A0A1X7V650"/>
<organism evidence="1">
    <name type="scientific">Amphimedon queenslandica</name>
    <name type="common">Sponge</name>
    <dbReference type="NCBI Taxonomy" id="400682"/>
    <lineage>
        <taxon>Eukaryota</taxon>
        <taxon>Metazoa</taxon>
        <taxon>Porifera</taxon>
        <taxon>Demospongiae</taxon>
        <taxon>Heteroscleromorpha</taxon>
        <taxon>Haplosclerida</taxon>
        <taxon>Niphatidae</taxon>
        <taxon>Amphimedon</taxon>
    </lineage>
</organism>
<reference evidence="1" key="1">
    <citation type="submission" date="2017-05" db="UniProtKB">
        <authorList>
            <consortium name="EnsemblMetazoa"/>
        </authorList>
    </citation>
    <scope>IDENTIFICATION</scope>
</reference>
<evidence type="ECO:0000313" key="1">
    <source>
        <dbReference type="EnsemblMetazoa" id="Aqu2.1.35461_001"/>
    </source>
</evidence>
<accession>A0A1X7V650</accession>
<proteinExistence type="predicted"/>
<dbReference type="EnsemblMetazoa" id="Aqu2.1.35461_001">
    <property type="protein sequence ID" value="Aqu2.1.35461_001"/>
    <property type="gene ID" value="Aqu2.1.35461"/>
</dbReference>
<name>A0A1X7V650_AMPQE</name>
<protein>
    <submittedName>
        <fullName evidence="1">Uncharacterized protein</fullName>
    </submittedName>
</protein>
<dbReference type="InParanoid" id="A0A1X7V650"/>